<gene>
    <name evidence="1" type="ORF">Tco_0890873</name>
</gene>
<proteinExistence type="predicted"/>
<organism evidence="1 2">
    <name type="scientific">Tanacetum coccineum</name>
    <dbReference type="NCBI Taxonomy" id="301880"/>
    <lineage>
        <taxon>Eukaryota</taxon>
        <taxon>Viridiplantae</taxon>
        <taxon>Streptophyta</taxon>
        <taxon>Embryophyta</taxon>
        <taxon>Tracheophyta</taxon>
        <taxon>Spermatophyta</taxon>
        <taxon>Magnoliopsida</taxon>
        <taxon>eudicotyledons</taxon>
        <taxon>Gunneridae</taxon>
        <taxon>Pentapetalae</taxon>
        <taxon>asterids</taxon>
        <taxon>campanulids</taxon>
        <taxon>Asterales</taxon>
        <taxon>Asteraceae</taxon>
        <taxon>Asteroideae</taxon>
        <taxon>Anthemideae</taxon>
        <taxon>Anthemidinae</taxon>
        <taxon>Tanacetum</taxon>
    </lineage>
</organism>
<dbReference type="CDD" id="cd09272">
    <property type="entry name" value="RNase_HI_RT_Ty1"/>
    <property type="match status" value="1"/>
</dbReference>
<reference evidence="1" key="1">
    <citation type="journal article" date="2022" name="Int. J. Mol. Sci.">
        <title>Draft Genome of Tanacetum Coccineum: Genomic Comparison of Closely Related Tanacetum-Family Plants.</title>
        <authorList>
            <person name="Yamashiro T."/>
            <person name="Shiraishi A."/>
            <person name="Nakayama K."/>
            <person name="Satake H."/>
        </authorList>
    </citation>
    <scope>NUCLEOTIDE SEQUENCE</scope>
</reference>
<evidence type="ECO:0000313" key="2">
    <source>
        <dbReference type="Proteomes" id="UP001151760"/>
    </source>
</evidence>
<name>A0ABQ5C1Q0_9ASTR</name>
<evidence type="ECO:0000313" key="1">
    <source>
        <dbReference type="EMBL" id="GJT20936.1"/>
    </source>
</evidence>
<accession>A0ABQ5C1Q0</accession>
<keyword evidence="2" id="KW-1185">Reference proteome</keyword>
<dbReference type="PANTHER" id="PTHR11439">
    <property type="entry name" value="GAG-POL-RELATED RETROTRANSPOSON"/>
    <property type="match status" value="1"/>
</dbReference>
<comment type="caution">
    <text evidence="1">The sequence shown here is derived from an EMBL/GenBank/DDBJ whole genome shotgun (WGS) entry which is preliminary data.</text>
</comment>
<dbReference type="EMBL" id="BQNB010013847">
    <property type="protein sequence ID" value="GJT20936.1"/>
    <property type="molecule type" value="Genomic_DNA"/>
</dbReference>
<dbReference type="Proteomes" id="UP001151760">
    <property type="component" value="Unassembled WGS sequence"/>
</dbReference>
<sequence>MLTKPQVFYDDTHKQALGYQNPFYLKKAQRIKPTLYDGSVISSQHVASPVIDDEETLILEEVSRSKMLAKQNDPMSKEKKVNTTPINYVELNRLSEDFGKRFVPQQELSDEQAFWLHTSHPKSDQSTLSPVQTEAPKELTKVILVNTSLKKLKYHLGQFDTVVKKRITPVAIIEGKWGFEHTKTVFLNEIIPFLKTLKDIFNVFDKDLLNEVMKVKTVFNQMEADVQQYFVDKQCFEIHKKELFLENDRHLQKIMSQDVMICVMNSIAVFDDVNVEMQSSESYVKCLDLDAELLNKQNAYNDLSKSYSQLEKHCILLELTIQLNQEIFQKDSLSNNQNALEIPEYFENNYLKAQLQAKDTTICKLKDHIKSMIEKDKEEKVKHEMDEIETINIELEHNADHAGCQDTRHSTSGSTQFLGDKLVSWSSKKQKRTTISSTEAEYIALSGCCAQILWMRSQLTDYGFQVNKIPLYCDNKSVIALCCNNVQHSRAKHIDVRYHFIKEQVKNEIVELYFVRTKYQLADIFTKPLPRERFNFLIEKLGMRSMSPETLKRLTEEEDE</sequence>
<reference evidence="1" key="2">
    <citation type="submission" date="2022-01" db="EMBL/GenBank/DDBJ databases">
        <authorList>
            <person name="Yamashiro T."/>
            <person name="Shiraishi A."/>
            <person name="Satake H."/>
            <person name="Nakayama K."/>
        </authorList>
    </citation>
    <scope>NUCLEOTIDE SEQUENCE</scope>
</reference>
<protein>
    <recommendedName>
        <fullName evidence="3">Copia protein</fullName>
    </recommendedName>
</protein>
<evidence type="ECO:0008006" key="3">
    <source>
        <dbReference type="Google" id="ProtNLM"/>
    </source>
</evidence>
<dbReference type="PANTHER" id="PTHR11439:SF483">
    <property type="entry name" value="PEPTIDE SYNTHASE GLIP-LIKE, PUTATIVE (AFU_ORTHOLOGUE AFUA_3G12920)-RELATED"/>
    <property type="match status" value="1"/>
</dbReference>